<reference evidence="1" key="1">
    <citation type="submission" date="2014-11" db="EMBL/GenBank/DDBJ databases">
        <authorList>
            <person name="Amaro Gonzalez C."/>
        </authorList>
    </citation>
    <scope>NUCLEOTIDE SEQUENCE</scope>
</reference>
<protein>
    <submittedName>
        <fullName evidence="1">Uncharacterized protein</fullName>
    </submittedName>
</protein>
<dbReference type="AlphaFoldDB" id="A0A0E9SM23"/>
<proteinExistence type="predicted"/>
<reference evidence="1" key="2">
    <citation type="journal article" date="2015" name="Fish Shellfish Immunol.">
        <title>Early steps in the European eel (Anguilla anguilla)-Vibrio vulnificus interaction in the gills: Role of the RtxA13 toxin.</title>
        <authorList>
            <person name="Callol A."/>
            <person name="Pajuelo D."/>
            <person name="Ebbesson L."/>
            <person name="Teles M."/>
            <person name="MacKenzie S."/>
            <person name="Amaro C."/>
        </authorList>
    </citation>
    <scope>NUCLEOTIDE SEQUENCE</scope>
</reference>
<dbReference type="EMBL" id="GBXM01066221">
    <property type="protein sequence ID" value="JAH42356.1"/>
    <property type="molecule type" value="Transcribed_RNA"/>
</dbReference>
<evidence type="ECO:0000313" key="1">
    <source>
        <dbReference type="EMBL" id="JAH42356.1"/>
    </source>
</evidence>
<accession>A0A0E9SM23</accession>
<sequence>MDVSAKQVKALRNFIVLLPTFSVLNAHE</sequence>
<name>A0A0E9SM23_ANGAN</name>
<organism evidence="1">
    <name type="scientific">Anguilla anguilla</name>
    <name type="common">European freshwater eel</name>
    <name type="synonym">Muraena anguilla</name>
    <dbReference type="NCBI Taxonomy" id="7936"/>
    <lineage>
        <taxon>Eukaryota</taxon>
        <taxon>Metazoa</taxon>
        <taxon>Chordata</taxon>
        <taxon>Craniata</taxon>
        <taxon>Vertebrata</taxon>
        <taxon>Euteleostomi</taxon>
        <taxon>Actinopterygii</taxon>
        <taxon>Neopterygii</taxon>
        <taxon>Teleostei</taxon>
        <taxon>Anguilliformes</taxon>
        <taxon>Anguillidae</taxon>
        <taxon>Anguilla</taxon>
    </lineage>
</organism>